<gene>
    <name evidence="2" type="ORF">VIN30_00355</name>
</gene>
<reference evidence="2 3" key="1">
    <citation type="submission" date="2024-01" db="EMBL/GenBank/DDBJ databases">
        <title>novel species in genus Adlercreutzia.</title>
        <authorList>
            <person name="Liu X."/>
        </authorList>
    </citation>
    <scope>NUCLEOTIDE SEQUENCE [LARGE SCALE GENOMIC DNA]</scope>
    <source>
        <strain evidence="2 3">R7</strain>
    </source>
</reference>
<feature type="compositionally biased region" description="Basic residues" evidence="1">
    <location>
        <begin position="1"/>
        <end position="12"/>
    </location>
</feature>
<proteinExistence type="predicted"/>
<sequence length="86" mass="9349">MGTSPRLHHAHGTGRQPCGAAAGPVTKRPRQNPPGPLNINININIIFNIILGNDVDVEEFSQVDGLHINIIFNVISQNDVNMQSNE</sequence>
<evidence type="ECO:0000313" key="2">
    <source>
        <dbReference type="EMBL" id="MEC4174902.1"/>
    </source>
</evidence>
<evidence type="ECO:0000313" key="3">
    <source>
        <dbReference type="Proteomes" id="UP001349994"/>
    </source>
</evidence>
<dbReference type="Proteomes" id="UP001349994">
    <property type="component" value="Unassembled WGS sequence"/>
</dbReference>
<dbReference type="RefSeq" id="WP_338208351.1">
    <property type="nucleotide sequence ID" value="NZ_JAYMFF010000002.1"/>
</dbReference>
<keyword evidence="3" id="KW-1185">Reference proteome</keyword>
<name>A0ABU6IEP1_9ACTN</name>
<accession>A0ABU6IEP1</accession>
<dbReference type="EMBL" id="JAYMFF010000002">
    <property type="protein sequence ID" value="MEC4174902.1"/>
    <property type="molecule type" value="Genomic_DNA"/>
</dbReference>
<protein>
    <submittedName>
        <fullName evidence="2">Uncharacterized protein</fullName>
    </submittedName>
</protein>
<organism evidence="2 3">
    <name type="scientific">Adlercreutzia wanghongyangiae</name>
    <dbReference type="NCBI Taxonomy" id="3111451"/>
    <lineage>
        <taxon>Bacteria</taxon>
        <taxon>Bacillati</taxon>
        <taxon>Actinomycetota</taxon>
        <taxon>Coriobacteriia</taxon>
        <taxon>Eggerthellales</taxon>
        <taxon>Eggerthellaceae</taxon>
        <taxon>Adlercreutzia</taxon>
    </lineage>
</organism>
<evidence type="ECO:0000256" key="1">
    <source>
        <dbReference type="SAM" id="MobiDB-lite"/>
    </source>
</evidence>
<feature type="region of interest" description="Disordered" evidence="1">
    <location>
        <begin position="1"/>
        <end position="35"/>
    </location>
</feature>
<comment type="caution">
    <text evidence="2">The sequence shown here is derived from an EMBL/GenBank/DDBJ whole genome shotgun (WGS) entry which is preliminary data.</text>
</comment>